<accession>A0ABD6BY47</accession>
<evidence type="ECO:0000313" key="2">
    <source>
        <dbReference type="Proteomes" id="UP001597185"/>
    </source>
</evidence>
<dbReference type="RefSeq" id="WP_256397102.1">
    <property type="nucleotide sequence ID" value="NZ_JANHDL010000004.1"/>
</dbReference>
<sequence length="97" mass="10849">MTNIKSLKELKRSSITRYEHTRTGEEKRIHTIDIRGKREEPKLVGSVVTVDEDGQCDEIDAQEFQNQLALGVIKLLPDTSTETTTLDSIENTPAGHA</sequence>
<keyword evidence="2" id="KW-1185">Reference proteome</keyword>
<organism evidence="1 2">
    <name type="scientific">Halorubrum laminariae</name>
    <dbReference type="NCBI Taxonomy" id="1433523"/>
    <lineage>
        <taxon>Archaea</taxon>
        <taxon>Methanobacteriati</taxon>
        <taxon>Methanobacteriota</taxon>
        <taxon>Stenosarchaea group</taxon>
        <taxon>Halobacteria</taxon>
        <taxon>Halobacteriales</taxon>
        <taxon>Haloferacaceae</taxon>
        <taxon>Halorubrum</taxon>
    </lineage>
</organism>
<dbReference type="EMBL" id="JBHUDB010000002">
    <property type="protein sequence ID" value="MFD1570087.1"/>
    <property type="molecule type" value="Genomic_DNA"/>
</dbReference>
<comment type="caution">
    <text evidence="1">The sequence shown here is derived from an EMBL/GenBank/DDBJ whole genome shotgun (WGS) entry which is preliminary data.</text>
</comment>
<proteinExistence type="predicted"/>
<evidence type="ECO:0000313" key="1">
    <source>
        <dbReference type="EMBL" id="MFD1570087.1"/>
    </source>
</evidence>
<name>A0ABD6BY47_9EURY</name>
<protein>
    <submittedName>
        <fullName evidence="1">Uncharacterized protein</fullName>
    </submittedName>
</protein>
<dbReference type="Proteomes" id="UP001597185">
    <property type="component" value="Unassembled WGS sequence"/>
</dbReference>
<gene>
    <name evidence="1" type="ORF">ACFR9T_05735</name>
</gene>
<reference evidence="1 2" key="1">
    <citation type="journal article" date="2019" name="Int. J. Syst. Evol. Microbiol.">
        <title>The Global Catalogue of Microorganisms (GCM) 10K type strain sequencing project: providing services to taxonomists for standard genome sequencing and annotation.</title>
        <authorList>
            <consortium name="The Broad Institute Genomics Platform"/>
            <consortium name="The Broad Institute Genome Sequencing Center for Infectious Disease"/>
            <person name="Wu L."/>
            <person name="Ma J."/>
        </authorList>
    </citation>
    <scope>NUCLEOTIDE SEQUENCE [LARGE SCALE GENOMIC DNA]</scope>
    <source>
        <strain evidence="1 2">CGMCC 1.12689</strain>
    </source>
</reference>
<dbReference type="AlphaFoldDB" id="A0ABD6BY47"/>